<dbReference type="PROSITE" id="PS50893">
    <property type="entry name" value="ABC_TRANSPORTER_2"/>
    <property type="match status" value="1"/>
</dbReference>
<dbReference type="GO" id="GO:0055052">
    <property type="term" value="C:ATP-binding cassette (ABC) transporter complex, substrate-binding subunit-containing"/>
    <property type="evidence" value="ECO:0007669"/>
    <property type="project" value="TreeGrafter"/>
</dbReference>
<name>A0A2N4TL01_RALPI</name>
<dbReference type="PANTHER" id="PTHR43875:SF15">
    <property type="entry name" value="TREHALOSE IMPORT ATP-BINDING PROTEIN SUGC"/>
    <property type="match status" value="1"/>
</dbReference>
<keyword evidence="5 9" id="KW-0067">ATP-binding</keyword>
<evidence type="ECO:0000256" key="1">
    <source>
        <dbReference type="ARBA" id="ARBA00022448"/>
    </source>
</evidence>
<dbReference type="InterPro" id="IPR013611">
    <property type="entry name" value="Transp-assoc_OB_typ2"/>
</dbReference>
<reference evidence="9 10" key="1">
    <citation type="submission" date="2017-12" db="EMBL/GenBank/DDBJ databases">
        <title>Draft genome sequence of Ralstonia pickettii 52.</title>
        <authorList>
            <person name="Zheng B."/>
        </authorList>
    </citation>
    <scope>NUCLEOTIDE SEQUENCE [LARGE SCALE GENOMIC DNA]</scope>
    <source>
        <strain evidence="9 10">52</strain>
    </source>
</reference>
<protein>
    <submittedName>
        <fullName evidence="9">ABC transporter ATP-binding protein</fullName>
    </submittedName>
</protein>
<organism evidence="9 10">
    <name type="scientific">Ralstonia pickettii</name>
    <name type="common">Burkholderia pickettii</name>
    <dbReference type="NCBI Taxonomy" id="329"/>
    <lineage>
        <taxon>Bacteria</taxon>
        <taxon>Pseudomonadati</taxon>
        <taxon>Pseudomonadota</taxon>
        <taxon>Betaproteobacteria</taxon>
        <taxon>Burkholderiales</taxon>
        <taxon>Burkholderiaceae</taxon>
        <taxon>Ralstonia</taxon>
    </lineage>
</organism>
<evidence type="ECO:0000256" key="7">
    <source>
        <dbReference type="ARBA" id="ARBA00023136"/>
    </source>
</evidence>
<dbReference type="SMART" id="SM00382">
    <property type="entry name" value="AAA"/>
    <property type="match status" value="1"/>
</dbReference>
<sequence length="353" mass="38168">MSTEPLHLAPVPIRLRGCGKHFGGQRVLESMDLDIAAGETVVLLGPSGCGKTTTLRIVAGLEAPDAGGTVHFGDEDVTARPIERRRVGMVFQNYALFPNLSVRGNVEYGLRIQRRQNGLSDTQISARANTLLEMMHLTPYADRGVAQLSGGQRQRVALARALAPEPRVLLLDEPLTALDAKLRESVRAEMDRLLRGLGITTIYVTHDQEEAMALADRIVVMEAGRIAQIGTPREIYFQPANRHVADFIGIMNRLDGTREDGAFVCAGGRVPVPAGDGNAIFFRPEDAVLADPAQAALRGTVESAVFLGFRTRVRVAGVSSTPLFIDVPGRQHFTPGHAVGFDIPADRLLTLQA</sequence>
<evidence type="ECO:0000256" key="4">
    <source>
        <dbReference type="ARBA" id="ARBA00022741"/>
    </source>
</evidence>
<evidence type="ECO:0000256" key="3">
    <source>
        <dbReference type="ARBA" id="ARBA00022519"/>
    </source>
</evidence>
<dbReference type="Gene3D" id="2.40.50.100">
    <property type="match status" value="1"/>
</dbReference>
<evidence type="ECO:0000256" key="6">
    <source>
        <dbReference type="ARBA" id="ARBA00022967"/>
    </source>
</evidence>
<dbReference type="GO" id="GO:0015697">
    <property type="term" value="P:quaternary ammonium group transport"/>
    <property type="evidence" value="ECO:0007669"/>
    <property type="project" value="UniProtKB-ARBA"/>
</dbReference>
<dbReference type="PROSITE" id="PS00211">
    <property type="entry name" value="ABC_TRANSPORTER_1"/>
    <property type="match status" value="1"/>
</dbReference>
<evidence type="ECO:0000256" key="2">
    <source>
        <dbReference type="ARBA" id="ARBA00022475"/>
    </source>
</evidence>
<evidence type="ECO:0000259" key="8">
    <source>
        <dbReference type="PROSITE" id="PS50893"/>
    </source>
</evidence>
<keyword evidence="4" id="KW-0547">Nucleotide-binding</keyword>
<proteinExistence type="predicted"/>
<dbReference type="RefSeq" id="WP_102067222.1">
    <property type="nucleotide sequence ID" value="NZ_PKQE01000006.1"/>
</dbReference>
<evidence type="ECO:0000313" key="9">
    <source>
        <dbReference type="EMBL" id="PLC40385.1"/>
    </source>
</evidence>
<feature type="domain" description="ABC transporter" evidence="8">
    <location>
        <begin position="13"/>
        <end position="248"/>
    </location>
</feature>
<keyword evidence="7" id="KW-0472">Membrane</keyword>
<evidence type="ECO:0000313" key="10">
    <source>
        <dbReference type="Proteomes" id="UP000234456"/>
    </source>
</evidence>
<dbReference type="InterPro" id="IPR008995">
    <property type="entry name" value="Mo/tungstate-bd_C_term_dom"/>
</dbReference>
<gene>
    <name evidence="9" type="ORF">C0Q88_21475</name>
</gene>
<dbReference type="InterPro" id="IPR003593">
    <property type="entry name" value="AAA+_ATPase"/>
</dbReference>
<dbReference type="PANTHER" id="PTHR43875">
    <property type="entry name" value="MALTODEXTRIN IMPORT ATP-BINDING PROTEIN MSMX"/>
    <property type="match status" value="1"/>
</dbReference>
<dbReference type="Pfam" id="PF08402">
    <property type="entry name" value="TOBE_2"/>
    <property type="match status" value="1"/>
</dbReference>
<dbReference type="GO" id="GO:0016887">
    <property type="term" value="F:ATP hydrolysis activity"/>
    <property type="evidence" value="ECO:0007669"/>
    <property type="project" value="InterPro"/>
</dbReference>
<keyword evidence="2" id="KW-1003">Cell membrane</keyword>
<dbReference type="SUPFAM" id="SSF52540">
    <property type="entry name" value="P-loop containing nucleoside triphosphate hydrolases"/>
    <property type="match status" value="1"/>
</dbReference>
<dbReference type="Pfam" id="PF00005">
    <property type="entry name" value="ABC_tran"/>
    <property type="match status" value="1"/>
</dbReference>
<dbReference type="FunFam" id="3.40.50.300:FF:000425">
    <property type="entry name" value="Probable ABC transporter, ATP-binding subunit"/>
    <property type="match status" value="1"/>
</dbReference>
<dbReference type="OrthoDB" id="5298774at2"/>
<dbReference type="EMBL" id="PKQE01000006">
    <property type="protein sequence ID" value="PLC40385.1"/>
    <property type="molecule type" value="Genomic_DNA"/>
</dbReference>
<keyword evidence="6" id="KW-1278">Translocase</keyword>
<dbReference type="SUPFAM" id="SSF50331">
    <property type="entry name" value="MOP-like"/>
    <property type="match status" value="1"/>
</dbReference>
<comment type="caution">
    <text evidence="9">The sequence shown here is derived from an EMBL/GenBank/DDBJ whole genome shotgun (WGS) entry which is preliminary data.</text>
</comment>
<dbReference type="GO" id="GO:0005524">
    <property type="term" value="F:ATP binding"/>
    <property type="evidence" value="ECO:0007669"/>
    <property type="project" value="UniProtKB-KW"/>
</dbReference>
<dbReference type="InterPro" id="IPR047641">
    <property type="entry name" value="ABC_transpr_MalK/UgpC-like"/>
</dbReference>
<evidence type="ECO:0000256" key="5">
    <source>
        <dbReference type="ARBA" id="ARBA00022840"/>
    </source>
</evidence>
<dbReference type="InterPro" id="IPR003439">
    <property type="entry name" value="ABC_transporter-like_ATP-bd"/>
</dbReference>
<keyword evidence="3" id="KW-0997">Cell inner membrane</keyword>
<dbReference type="InterPro" id="IPR027417">
    <property type="entry name" value="P-loop_NTPase"/>
</dbReference>
<keyword evidence="1" id="KW-0813">Transport</keyword>
<dbReference type="AlphaFoldDB" id="A0A2N4TL01"/>
<dbReference type="InterPro" id="IPR017871">
    <property type="entry name" value="ABC_transporter-like_CS"/>
</dbReference>
<dbReference type="GO" id="GO:0022857">
    <property type="term" value="F:transmembrane transporter activity"/>
    <property type="evidence" value="ECO:0007669"/>
    <property type="project" value="InterPro"/>
</dbReference>
<dbReference type="Gene3D" id="3.40.50.300">
    <property type="entry name" value="P-loop containing nucleotide triphosphate hydrolases"/>
    <property type="match status" value="1"/>
</dbReference>
<dbReference type="Proteomes" id="UP000234456">
    <property type="component" value="Unassembled WGS sequence"/>
</dbReference>
<accession>A0A2N4TL01</accession>